<sequence length="153" mass="17463">MPNLFPDSDYDNNNTDTNVQEPLVLKGSYLFDFDKGEFVKNPDGTVKKCDKLIAYKQWCQMATLTDRGKFLYSDSFGEEFYQLTGTGYSQEAIELEVKRMTAEALMVHPFTKDVTNFSFTWQNNGELYYTYTVITADESSFSLNNSVNVVNVG</sequence>
<comment type="caution">
    <text evidence="1">The sequence shown here is derived from an EMBL/GenBank/DDBJ whole genome shotgun (WGS) entry which is preliminary data.</text>
</comment>
<protein>
    <submittedName>
        <fullName evidence="1">DUF2634 domain-containing protein</fullName>
    </submittedName>
</protein>
<evidence type="ECO:0000313" key="1">
    <source>
        <dbReference type="EMBL" id="RMD04900.1"/>
    </source>
</evidence>
<gene>
    <name evidence="1" type="ORF">D9O40_00680</name>
</gene>
<dbReference type="EMBL" id="RFAQ01000001">
    <property type="protein sequence ID" value="RMD04900.1"/>
    <property type="molecule type" value="Genomic_DNA"/>
</dbReference>
<organism evidence="1 2">
    <name type="scientific">Clostridium autoethanogenum</name>
    <dbReference type="NCBI Taxonomy" id="84023"/>
    <lineage>
        <taxon>Bacteria</taxon>
        <taxon>Bacillati</taxon>
        <taxon>Bacillota</taxon>
        <taxon>Clostridia</taxon>
        <taxon>Eubacteriales</taxon>
        <taxon>Clostridiaceae</taxon>
        <taxon>Clostridium</taxon>
    </lineage>
</organism>
<dbReference type="AlphaFoldDB" id="A0A3M0T2P9"/>
<proteinExistence type="predicted"/>
<evidence type="ECO:0000313" key="2">
    <source>
        <dbReference type="Proteomes" id="UP000277999"/>
    </source>
</evidence>
<dbReference type="Pfam" id="PF10934">
    <property type="entry name" value="Sheath_initiator"/>
    <property type="match status" value="1"/>
</dbReference>
<reference evidence="1 2" key="1">
    <citation type="submission" date="2018-10" db="EMBL/GenBank/DDBJ databases">
        <title>Genome-centric metagenomics revealed C2 chemical producing, CO utilizing Clostridium with novel acetogenic gene cluster.</title>
        <authorList>
            <person name="Kang H."/>
            <person name="Park B."/>
            <person name="Choi I.G."/>
            <person name="Chang I.S."/>
        </authorList>
    </citation>
    <scope>NUCLEOTIDE SEQUENCE [LARGE SCALE GENOMIC DNA]</scope>
    <source>
        <strain evidence="1 2">H21-9</strain>
    </source>
</reference>
<dbReference type="Proteomes" id="UP000277999">
    <property type="component" value="Unassembled WGS sequence"/>
</dbReference>
<name>A0A3M0T2P9_9CLOT</name>
<accession>A0A3M0T2P9</accession>
<dbReference type="RefSeq" id="WP_122057663.1">
    <property type="nucleotide sequence ID" value="NZ_RFAQ01000001.1"/>
</dbReference>
<dbReference type="InterPro" id="IPR020288">
    <property type="entry name" value="Sheath_initiator"/>
</dbReference>